<evidence type="ECO:0000313" key="1">
    <source>
        <dbReference type="EMBL" id="MBI4921603.1"/>
    </source>
</evidence>
<dbReference type="Proteomes" id="UP000782610">
    <property type="component" value="Unassembled WGS sequence"/>
</dbReference>
<name>A0A933L2J0_9HYPH</name>
<accession>A0A933L2J0</accession>
<comment type="caution">
    <text evidence="1">The sequence shown here is derived from an EMBL/GenBank/DDBJ whole genome shotgun (WGS) entry which is preliminary data.</text>
</comment>
<organism evidence="1 2">
    <name type="scientific">Devosia nanyangense</name>
    <dbReference type="NCBI Taxonomy" id="1228055"/>
    <lineage>
        <taxon>Bacteria</taxon>
        <taxon>Pseudomonadati</taxon>
        <taxon>Pseudomonadota</taxon>
        <taxon>Alphaproteobacteria</taxon>
        <taxon>Hyphomicrobiales</taxon>
        <taxon>Devosiaceae</taxon>
        <taxon>Devosia</taxon>
    </lineage>
</organism>
<dbReference type="AlphaFoldDB" id="A0A933L2J0"/>
<gene>
    <name evidence="1" type="ORF">HY834_07620</name>
</gene>
<protein>
    <submittedName>
        <fullName evidence="1">Uncharacterized protein</fullName>
    </submittedName>
</protein>
<reference evidence="1" key="1">
    <citation type="submission" date="2020-07" db="EMBL/GenBank/DDBJ databases">
        <title>Huge and variable diversity of episymbiotic CPR bacteria and DPANN archaea in groundwater ecosystems.</title>
        <authorList>
            <person name="He C.Y."/>
            <person name="Keren R."/>
            <person name="Whittaker M."/>
            <person name="Farag I.F."/>
            <person name="Doudna J."/>
            <person name="Cate J.H.D."/>
            <person name="Banfield J.F."/>
        </authorList>
    </citation>
    <scope>NUCLEOTIDE SEQUENCE</scope>
    <source>
        <strain evidence="1">NC_groundwater_1586_Pr3_B-0.1um_66_15</strain>
    </source>
</reference>
<evidence type="ECO:0000313" key="2">
    <source>
        <dbReference type="Proteomes" id="UP000782610"/>
    </source>
</evidence>
<proteinExistence type="predicted"/>
<sequence>MAGLLGLVATVLYAARSVWLTDRNGILQTRAYIAVGFPKITQEGGVIVANVRIRNTGPTPARSMRFRLGFPPKEPATNLELVRDERHSVSELGAGRSMREKLSWVEFGTPEIFHAFWAGEPGWFYGTVEYTDVFGIVRYTWFKYRLWGEITSADESIVHVEVTQDGNHST</sequence>
<dbReference type="EMBL" id="JACRAF010000022">
    <property type="protein sequence ID" value="MBI4921603.1"/>
    <property type="molecule type" value="Genomic_DNA"/>
</dbReference>